<dbReference type="InterPro" id="IPR004864">
    <property type="entry name" value="LEA_2"/>
</dbReference>
<feature type="domain" description="Late embryogenesis abundant protein LEA-2 subgroup" evidence="3">
    <location>
        <begin position="91"/>
        <end position="176"/>
    </location>
</feature>
<dbReference type="InterPro" id="IPR055301">
    <property type="entry name" value="Lea14-like_2"/>
</dbReference>
<feature type="region of interest" description="Disordered" evidence="1">
    <location>
        <begin position="1"/>
        <end position="20"/>
    </location>
</feature>
<proteinExistence type="predicted"/>
<keyword evidence="5" id="KW-1185">Reference proteome</keyword>
<sequence>MEVISSKFNKSNTTTSTYDHHKRNTRRRNIFLAITLILLGVIILLIILYFTVFKPKHPVTTINSIDLEDLQVSFDLPRLRLNLNLTLIVNLSIKNPNKASFIYGNDSTSLLYYRNDVVGQGILPGGKISSGETKVLDTKLVVLADRLIANSNVYTDVVSGMLPLTTYTKISGKVSILNSFKHHLVSYSWCDIVIDVMNQRVSNSGCRYKTKF</sequence>
<evidence type="ECO:0000313" key="4">
    <source>
        <dbReference type="EMBL" id="PIA59698.1"/>
    </source>
</evidence>
<keyword evidence="2" id="KW-0812">Transmembrane</keyword>
<dbReference type="Proteomes" id="UP000230069">
    <property type="component" value="Unassembled WGS sequence"/>
</dbReference>
<dbReference type="AlphaFoldDB" id="A0A2G5EVD9"/>
<organism evidence="4 5">
    <name type="scientific">Aquilegia coerulea</name>
    <name type="common">Rocky mountain columbine</name>
    <dbReference type="NCBI Taxonomy" id="218851"/>
    <lineage>
        <taxon>Eukaryota</taxon>
        <taxon>Viridiplantae</taxon>
        <taxon>Streptophyta</taxon>
        <taxon>Embryophyta</taxon>
        <taxon>Tracheophyta</taxon>
        <taxon>Spermatophyta</taxon>
        <taxon>Magnoliopsida</taxon>
        <taxon>Ranunculales</taxon>
        <taxon>Ranunculaceae</taxon>
        <taxon>Thalictroideae</taxon>
        <taxon>Aquilegia</taxon>
    </lineage>
</organism>
<keyword evidence="2" id="KW-1133">Transmembrane helix</keyword>
<dbReference type="EMBL" id="KZ305021">
    <property type="protein sequence ID" value="PIA59698.1"/>
    <property type="molecule type" value="Genomic_DNA"/>
</dbReference>
<accession>A0A2G5EVD9</accession>
<feature type="compositionally biased region" description="Low complexity" evidence="1">
    <location>
        <begin position="1"/>
        <end position="17"/>
    </location>
</feature>
<evidence type="ECO:0000313" key="5">
    <source>
        <dbReference type="Proteomes" id="UP000230069"/>
    </source>
</evidence>
<dbReference type="Pfam" id="PF03168">
    <property type="entry name" value="LEA_2"/>
    <property type="match status" value="1"/>
</dbReference>
<gene>
    <name evidence="4" type="ORF">AQUCO_00400534v1</name>
</gene>
<name>A0A2G5EVD9_AQUCA</name>
<keyword evidence="2" id="KW-0472">Membrane</keyword>
<feature type="transmembrane region" description="Helical" evidence="2">
    <location>
        <begin position="30"/>
        <end position="52"/>
    </location>
</feature>
<dbReference type="OrthoDB" id="1929523at2759"/>
<dbReference type="PANTHER" id="PTHR31852">
    <property type="entry name" value="LATE EMBRYOGENESIS ABUNDANT (LEA) HYDROXYPROLINE-RICH GLYCOPROTEIN FAMILY"/>
    <property type="match status" value="1"/>
</dbReference>
<protein>
    <recommendedName>
        <fullName evidence="3">Late embryogenesis abundant protein LEA-2 subgroup domain-containing protein</fullName>
    </recommendedName>
</protein>
<evidence type="ECO:0000256" key="2">
    <source>
        <dbReference type="SAM" id="Phobius"/>
    </source>
</evidence>
<evidence type="ECO:0000256" key="1">
    <source>
        <dbReference type="SAM" id="MobiDB-lite"/>
    </source>
</evidence>
<evidence type="ECO:0000259" key="3">
    <source>
        <dbReference type="Pfam" id="PF03168"/>
    </source>
</evidence>
<dbReference type="FunCoup" id="A0A2G5EVD9">
    <property type="interactions" value="24"/>
</dbReference>
<dbReference type="STRING" id="218851.A0A2G5EVD9"/>
<reference evidence="4 5" key="1">
    <citation type="submission" date="2017-09" db="EMBL/GenBank/DDBJ databases">
        <title>WGS assembly of Aquilegia coerulea Goldsmith.</title>
        <authorList>
            <person name="Hodges S."/>
            <person name="Kramer E."/>
            <person name="Nordborg M."/>
            <person name="Tomkins J."/>
            <person name="Borevitz J."/>
            <person name="Derieg N."/>
            <person name="Yan J."/>
            <person name="Mihaltcheva S."/>
            <person name="Hayes R.D."/>
            <person name="Rokhsar D."/>
        </authorList>
    </citation>
    <scope>NUCLEOTIDE SEQUENCE [LARGE SCALE GENOMIC DNA]</scope>
    <source>
        <strain evidence="5">cv. Goldsmith</strain>
    </source>
</reference>
<dbReference type="InParanoid" id="A0A2G5EVD9"/>